<dbReference type="Gene3D" id="1.10.1740.10">
    <property type="match status" value="1"/>
</dbReference>
<dbReference type="Proteomes" id="UP000315167">
    <property type="component" value="Unassembled WGS sequence"/>
</dbReference>
<dbReference type="PANTHER" id="PTHR43133">
    <property type="entry name" value="RNA POLYMERASE ECF-TYPE SIGMA FACTO"/>
    <property type="match status" value="1"/>
</dbReference>
<dbReference type="InterPro" id="IPR013249">
    <property type="entry name" value="RNA_pol_sigma70_r4_t2"/>
</dbReference>
<evidence type="ECO:0000313" key="9">
    <source>
        <dbReference type="Proteomes" id="UP000315167"/>
    </source>
</evidence>
<feature type="domain" description="RNA polymerase sigma-70 region 2" evidence="6">
    <location>
        <begin position="56"/>
        <end position="122"/>
    </location>
</feature>
<dbReference type="CDD" id="cd06171">
    <property type="entry name" value="Sigma70_r4"/>
    <property type="match status" value="1"/>
</dbReference>
<dbReference type="InterPro" id="IPR014284">
    <property type="entry name" value="RNA_pol_sigma-70_dom"/>
</dbReference>
<dbReference type="EMBL" id="VLKN01000001">
    <property type="protein sequence ID" value="TWI05994.1"/>
    <property type="molecule type" value="Genomic_DNA"/>
</dbReference>
<reference evidence="8 9" key="1">
    <citation type="journal article" date="2015" name="Stand. Genomic Sci.">
        <title>Genomic Encyclopedia of Bacterial and Archaeal Type Strains, Phase III: the genomes of soil and plant-associated and newly described type strains.</title>
        <authorList>
            <person name="Whitman W.B."/>
            <person name="Woyke T."/>
            <person name="Klenk H.P."/>
            <person name="Zhou Y."/>
            <person name="Lilburn T.G."/>
            <person name="Beck B.J."/>
            <person name="De Vos P."/>
            <person name="Vandamme P."/>
            <person name="Eisen J.A."/>
            <person name="Garrity G."/>
            <person name="Hugenholtz P."/>
            <person name="Kyrpides N.C."/>
        </authorList>
    </citation>
    <scope>NUCLEOTIDE SEQUENCE [LARGE SCALE GENOMIC DNA]</scope>
    <source>
        <strain evidence="8 9">CGMCC 1.10821</strain>
    </source>
</reference>
<dbReference type="AlphaFoldDB" id="A0A562LEM8"/>
<dbReference type="GO" id="GO:0016987">
    <property type="term" value="F:sigma factor activity"/>
    <property type="evidence" value="ECO:0007669"/>
    <property type="project" value="UniProtKB-KW"/>
</dbReference>
<dbReference type="GO" id="GO:0003677">
    <property type="term" value="F:DNA binding"/>
    <property type="evidence" value="ECO:0007669"/>
    <property type="project" value="UniProtKB-KW"/>
</dbReference>
<dbReference type="InterPro" id="IPR039425">
    <property type="entry name" value="RNA_pol_sigma-70-like"/>
</dbReference>
<dbReference type="InterPro" id="IPR036388">
    <property type="entry name" value="WH-like_DNA-bd_sf"/>
</dbReference>
<dbReference type="Pfam" id="PF04542">
    <property type="entry name" value="Sigma70_r2"/>
    <property type="match status" value="1"/>
</dbReference>
<dbReference type="PANTHER" id="PTHR43133:SF8">
    <property type="entry name" value="RNA POLYMERASE SIGMA FACTOR HI_1459-RELATED"/>
    <property type="match status" value="1"/>
</dbReference>
<evidence type="ECO:0000256" key="4">
    <source>
        <dbReference type="ARBA" id="ARBA00023125"/>
    </source>
</evidence>
<evidence type="ECO:0000256" key="5">
    <source>
        <dbReference type="ARBA" id="ARBA00023163"/>
    </source>
</evidence>
<sequence>MACAAVATHMLATDGPSGVSACGMSRVQPVPEQSRDDDRALVEAVLAGAPGAFERLVRQYQGLCWHIVQRMVRHPEDARELCQETFLRVHQCLHQYRFDAALKSWIGQVAYSMAKRHLERRRIPLAETAQDDDGLSLAESVGDGFDLEATSADAQVSAHLHAAIEALPPLQRTVLTLYHLEEMPIGEISRVTGLAEGTIKSHLFRSRKQLRALLEPRIGVAA</sequence>
<keyword evidence="2" id="KW-0805">Transcription regulation</keyword>
<protein>
    <submittedName>
        <fullName evidence="8">RNA polymerase sigma-70 factor (ECF subfamily)</fullName>
    </submittedName>
</protein>
<evidence type="ECO:0000259" key="7">
    <source>
        <dbReference type="Pfam" id="PF08281"/>
    </source>
</evidence>
<comment type="similarity">
    <text evidence="1">Belongs to the sigma-70 factor family. ECF subfamily.</text>
</comment>
<keyword evidence="4" id="KW-0238">DNA-binding</keyword>
<dbReference type="NCBIfam" id="TIGR02937">
    <property type="entry name" value="sigma70-ECF"/>
    <property type="match status" value="1"/>
</dbReference>
<evidence type="ECO:0000256" key="2">
    <source>
        <dbReference type="ARBA" id="ARBA00023015"/>
    </source>
</evidence>
<dbReference type="Gene3D" id="1.10.10.10">
    <property type="entry name" value="Winged helix-like DNA-binding domain superfamily/Winged helix DNA-binding domain"/>
    <property type="match status" value="1"/>
</dbReference>
<proteinExistence type="inferred from homology"/>
<dbReference type="InterPro" id="IPR013325">
    <property type="entry name" value="RNA_pol_sigma_r2"/>
</dbReference>
<name>A0A562LEM8_9GAMM</name>
<organism evidence="8 9">
    <name type="scientific">Luteimonas cucumeris</name>
    <dbReference type="NCBI Taxonomy" id="985012"/>
    <lineage>
        <taxon>Bacteria</taxon>
        <taxon>Pseudomonadati</taxon>
        <taxon>Pseudomonadota</taxon>
        <taxon>Gammaproteobacteria</taxon>
        <taxon>Lysobacterales</taxon>
        <taxon>Lysobacteraceae</taxon>
        <taxon>Luteimonas</taxon>
    </lineage>
</organism>
<gene>
    <name evidence="8" type="ORF">IP90_00256</name>
</gene>
<feature type="domain" description="RNA polymerase sigma factor 70 region 4 type 2" evidence="7">
    <location>
        <begin position="160"/>
        <end position="210"/>
    </location>
</feature>
<dbReference type="GO" id="GO:0006352">
    <property type="term" value="P:DNA-templated transcription initiation"/>
    <property type="evidence" value="ECO:0007669"/>
    <property type="project" value="InterPro"/>
</dbReference>
<accession>A0A562LEM8</accession>
<dbReference type="InterPro" id="IPR013324">
    <property type="entry name" value="RNA_pol_sigma_r3/r4-like"/>
</dbReference>
<evidence type="ECO:0000256" key="3">
    <source>
        <dbReference type="ARBA" id="ARBA00023082"/>
    </source>
</evidence>
<dbReference type="Pfam" id="PF08281">
    <property type="entry name" value="Sigma70_r4_2"/>
    <property type="match status" value="1"/>
</dbReference>
<dbReference type="SUPFAM" id="SSF88946">
    <property type="entry name" value="Sigma2 domain of RNA polymerase sigma factors"/>
    <property type="match status" value="1"/>
</dbReference>
<dbReference type="SUPFAM" id="SSF88659">
    <property type="entry name" value="Sigma3 and sigma4 domains of RNA polymerase sigma factors"/>
    <property type="match status" value="1"/>
</dbReference>
<keyword evidence="3" id="KW-0731">Sigma factor</keyword>
<keyword evidence="5" id="KW-0804">Transcription</keyword>
<evidence type="ECO:0000256" key="1">
    <source>
        <dbReference type="ARBA" id="ARBA00010641"/>
    </source>
</evidence>
<evidence type="ECO:0000313" key="8">
    <source>
        <dbReference type="EMBL" id="TWI05994.1"/>
    </source>
</evidence>
<comment type="caution">
    <text evidence="8">The sequence shown here is derived from an EMBL/GenBank/DDBJ whole genome shotgun (WGS) entry which is preliminary data.</text>
</comment>
<evidence type="ECO:0000259" key="6">
    <source>
        <dbReference type="Pfam" id="PF04542"/>
    </source>
</evidence>
<keyword evidence="9" id="KW-1185">Reference proteome</keyword>
<dbReference type="InterPro" id="IPR007627">
    <property type="entry name" value="RNA_pol_sigma70_r2"/>
</dbReference>